<evidence type="ECO:0000313" key="2">
    <source>
        <dbReference type="EMBL" id="SDC22691.1"/>
    </source>
</evidence>
<feature type="chain" id="PRO_5017325480" evidence="1">
    <location>
        <begin position="24"/>
        <end position="185"/>
    </location>
</feature>
<reference evidence="3" key="1">
    <citation type="submission" date="2016-09" db="EMBL/GenBank/DDBJ databases">
        <authorList>
            <person name="Varghese N."/>
            <person name="Submissions S."/>
        </authorList>
    </citation>
    <scope>NUCLEOTIDE SEQUENCE [LARGE SCALE GENOMIC DNA]</scope>
    <source>
        <strain evidence="3">ANC 4667</strain>
    </source>
</reference>
<dbReference type="OrthoDB" id="6710538at2"/>
<organism evidence="2 3">
    <name type="scientific">Acinetobacter kookii</name>
    <dbReference type="NCBI Taxonomy" id="1226327"/>
    <lineage>
        <taxon>Bacteria</taxon>
        <taxon>Pseudomonadati</taxon>
        <taxon>Pseudomonadota</taxon>
        <taxon>Gammaproteobacteria</taxon>
        <taxon>Moraxellales</taxon>
        <taxon>Moraxellaceae</taxon>
        <taxon>Acinetobacter</taxon>
    </lineage>
</organism>
<protein>
    <submittedName>
        <fullName evidence="2">Uncharacterized protein</fullName>
    </submittedName>
</protein>
<evidence type="ECO:0000256" key="1">
    <source>
        <dbReference type="SAM" id="SignalP"/>
    </source>
</evidence>
<gene>
    <name evidence="2" type="ORF">SAMN05421732_10482</name>
</gene>
<keyword evidence="3" id="KW-1185">Reference proteome</keyword>
<sequence>MLNNTYILFGAVLGLTIANAAGAATISMKNDRLGYLIQQVDYQHINDSLEKSENRLLGRASWDIQCWVKSSENTKICTMRKNHITVMRMNDSYSLSVGINHAKNSITLLKVDNNSVLQAREGLYRDAQAIIDQFKRGFEVKTEFNVSHNAKPVVNEVSLIGFSDAFNDMQQQYSKLNHLDLQRRL</sequence>
<accession>A0A1G6JVN2</accession>
<feature type="signal peptide" evidence="1">
    <location>
        <begin position="1"/>
        <end position="23"/>
    </location>
</feature>
<name>A0A1G6JVN2_9GAMM</name>
<evidence type="ECO:0000313" key="3">
    <source>
        <dbReference type="Proteomes" id="UP000243468"/>
    </source>
</evidence>
<dbReference type="Proteomes" id="UP000243468">
    <property type="component" value="Unassembled WGS sequence"/>
</dbReference>
<keyword evidence="1" id="KW-0732">Signal</keyword>
<dbReference type="RefSeq" id="WP_092819581.1">
    <property type="nucleotide sequence ID" value="NZ_BAABKJ010000010.1"/>
</dbReference>
<dbReference type="EMBL" id="FMYO01000004">
    <property type="protein sequence ID" value="SDC22691.1"/>
    <property type="molecule type" value="Genomic_DNA"/>
</dbReference>
<dbReference type="AlphaFoldDB" id="A0A1G6JVN2"/>
<proteinExistence type="predicted"/>